<organism evidence="1 2">
    <name type="scientific">Solanum commersonii</name>
    <name type="common">Commerson's wild potato</name>
    <name type="synonym">Commerson's nightshade</name>
    <dbReference type="NCBI Taxonomy" id="4109"/>
    <lineage>
        <taxon>Eukaryota</taxon>
        <taxon>Viridiplantae</taxon>
        <taxon>Streptophyta</taxon>
        <taxon>Embryophyta</taxon>
        <taxon>Tracheophyta</taxon>
        <taxon>Spermatophyta</taxon>
        <taxon>Magnoliopsida</taxon>
        <taxon>eudicotyledons</taxon>
        <taxon>Gunneridae</taxon>
        <taxon>Pentapetalae</taxon>
        <taxon>asterids</taxon>
        <taxon>lamiids</taxon>
        <taxon>Solanales</taxon>
        <taxon>Solanaceae</taxon>
        <taxon>Solanoideae</taxon>
        <taxon>Solaneae</taxon>
        <taxon>Solanum</taxon>
    </lineage>
</organism>
<name>A0A9J6A5W3_SOLCO</name>
<dbReference type="AlphaFoldDB" id="A0A9J6A5W3"/>
<reference evidence="1 2" key="1">
    <citation type="submission" date="2020-09" db="EMBL/GenBank/DDBJ databases">
        <title>De no assembly of potato wild relative species, Solanum commersonii.</title>
        <authorList>
            <person name="Cho K."/>
        </authorList>
    </citation>
    <scope>NUCLEOTIDE SEQUENCE [LARGE SCALE GENOMIC DNA]</scope>
    <source>
        <strain evidence="1">LZ3.2</strain>
        <tissue evidence="1">Leaf</tissue>
    </source>
</reference>
<accession>A0A9J6A5W3</accession>
<evidence type="ECO:0000313" key="2">
    <source>
        <dbReference type="Proteomes" id="UP000824120"/>
    </source>
</evidence>
<gene>
    <name evidence="1" type="ORF">H5410_019287</name>
</gene>
<keyword evidence="2" id="KW-1185">Reference proteome</keyword>
<protein>
    <submittedName>
        <fullName evidence="1">Uncharacterized protein</fullName>
    </submittedName>
</protein>
<proteinExistence type="predicted"/>
<dbReference type="Proteomes" id="UP000824120">
    <property type="component" value="Chromosome 3"/>
</dbReference>
<sequence length="129" mass="15137">MAVENFCISRELQEERREYIKRGKREGKKNKVLMFPILLDDSYLASEFETFIDTIDKTHELTLGGHQQYPGVYALLFHKGRRARSIGLRLAGRMSKLSKKNVINKASSRCTDYKRKKYQLPKRQKKKAI</sequence>
<dbReference type="EMBL" id="JACXVP010000003">
    <property type="protein sequence ID" value="KAG5619463.1"/>
    <property type="molecule type" value="Genomic_DNA"/>
</dbReference>
<comment type="caution">
    <text evidence="1">The sequence shown here is derived from an EMBL/GenBank/DDBJ whole genome shotgun (WGS) entry which is preliminary data.</text>
</comment>
<evidence type="ECO:0000313" key="1">
    <source>
        <dbReference type="EMBL" id="KAG5619463.1"/>
    </source>
</evidence>